<dbReference type="AlphaFoldDB" id="A0AA88HAT0"/>
<evidence type="ECO:0000313" key="2">
    <source>
        <dbReference type="EMBL" id="KAK2702121.1"/>
    </source>
</evidence>
<dbReference type="Proteomes" id="UP001187531">
    <property type="component" value="Unassembled WGS sequence"/>
</dbReference>
<organism evidence="2 3">
    <name type="scientific">Artemia franciscana</name>
    <name type="common">Brine shrimp</name>
    <name type="synonym">Artemia sanfranciscana</name>
    <dbReference type="NCBI Taxonomy" id="6661"/>
    <lineage>
        <taxon>Eukaryota</taxon>
        <taxon>Metazoa</taxon>
        <taxon>Ecdysozoa</taxon>
        <taxon>Arthropoda</taxon>
        <taxon>Crustacea</taxon>
        <taxon>Branchiopoda</taxon>
        <taxon>Anostraca</taxon>
        <taxon>Artemiidae</taxon>
        <taxon>Artemia</taxon>
    </lineage>
</organism>
<evidence type="ECO:0000256" key="1">
    <source>
        <dbReference type="SAM" id="MobiDB-lite"/>
    </source>
</evidence>
<gene>
    <name evidence="2" type="ORF">QYM36_019251</name>
</gene>
<comment type="caution">
    <text evidence="2">The sequence shown here is derived from an EMBL/GenBank/DDBJ whole genome shotgun (WGS) entry which is preliminary data.</text>
</comment>
<feature type="non-terminal residue" evidence="2">
    <location>
        <position position="151"/>
    </location>
</feature>
<accession>A0AA88HAT0</accession>
<keyword evidence="3" id="KW-1185">Reference proteome</keyword>
<protein>
    <submittedName>
        <fullName evidence="2">Uncharacterized protein</fullName>
    </submittedName>
</protein>
<dbReference type="EMBL" id="JAVRJZ010000797">
    <property type="protein sequence ID" value="KAK2702121.1"/>
    <property type="molecule type" value="Genomic_DNA"/>
</dbReference>
<proteinExistence type="predicted"/>
<feature type="region of interest" description="Disordered" evidence="1">
    <location>
        <begin position="57"/>
        <end position="78"/>
    </location>
</feature>
<reference evidence="2" key="1">
    <citation type="submission" date="2023-07" db="EMBL/GenBank/DDBJ databases">
        <title>Chromosome-level genome assembly of Artemia franciscana.</title>
        <authorList>
            <person name="Jo E."/>
        </authorList>
    </citation>
    <scope>NUCLEOTIDE SEQUENCE</scope>
    <source>
        <tissue evidence="2">Whole body</tissue>
    </source>
</reference>
<feature type="compositionally biased region" description="Basic and acidic residues" evidence="1">
    <location>
        <begin position="59"/>
        <end position="78"/>
    </location>
</feature>
<name>A0AA88HAT0_ARTSF</name>
<sequence>MVPVEKAEQMKKDAVQTALEAVTAALVIKPNLINITNLTVDQSIPKYNVLLGGYQESQHGNERALDSERRRDHAKGGDVQYQKRLEMIYDDEEDEEQAITDYGDREDERRFWDETEGYKAYERVNIAHKIMNEHDEQKCPPILGAHQIERR</sequence>
<evidence type="ECO:0000313" key="3">
    <source>
        <dbReference type="Proteomes" id="UP001187531"/>
    </source>
</evidence>